<dbReference type="AlphaFoldDB" id="A0A8X7C8F6"/>
<keyword evidence="2" id="KW-1185">Reference proteome</keyword>
<organism evidence="1 2">
    <name type="scientific">Trichonephila inaurata madagascariensis</name>
    <dbReference type="NCBI Taxonomy" id="2747483"/>
    <lineage>
        <taxon>Eukaryota</taxon>
        <taxon>Metazoa</taxon>
        <taxon>Ecdysozoa</taxon>
        <taxon>Arthropoda</taxon>
        <taxon>Chelicerata</taxon>
        <taxon>Arachnida</taxon>
        <taxon>Araneae</taxon>
        <taxon>Araneomorphae</taxon>
        <taxon>Entelegynae</taxon>
        <taxon>Araneoidea</taxon>
        <taxon>Nephilidae</taxon>
        <taxon>Trichonephila</taxon>
        <taxon>Trichonephila inaurata</taxon>
    </lineage>
</organism>
<name>A0A8X7C8F6_9ARAC</name>
<sequence length="125" mass="13830">MKLQSLLKSFPQIKMYYLLYIDRSIVYIPSSSAIIPNPLIPRSSIGIIISNHPTVGSTITLIVSDPPILRSFILKVVLNHSTLGSLITFTPVIPDTILITVYTPCVHLSIYYTPIPGPRAFPHTS</sequence>
<proteinExistence type="predicted"/>
<evidence type="ECO:0000313" key="2">
    <source>
        <dbReference type="Proteomes" id="UP000886998"/>
    </source>
</evidence>
<dbReference type="Proteomes" id="UP000886998">
    <property type="component" value="Unassembled WGS sequence"/>
</dbReference>
<evidence type="ECO:0000313" key="1">
    <source>
        <dbReference type="EMBL" id="GFY57648.1"/>
    </source>
</evidence>
<protein>
    <submittedName>
        <fullName evidence="1">Uncharacterized protein</fullName>
    </submittedName>
</protein>
<gene>
    <name evidence="1" type="ORF">TNIN_341361</name>
</gene>
<accession>A0A8X7C8F6</accession>
<dbReference type="EMBL" id="BMAV01011641">
    <property type="protein sequence ID" value="GFY57648.1"/>
    <property type="molecule type" value="Genomic_DNA"/>
</dbReference>
<reference evidence="1" key="1">
    <citation type="submission" date="2020-08" db="EMBL/GenBank/DDBJ databases">
        <title>Multicomponent nature underlies the extraordinary mechanical properties of spider dragline silk.</title>
        <authorList>
            <person name="Kono N."/>
            <person name="Nakamura H."/>
            <person name="Mori M."/>
            <person name="Yoshida Y."/>
            <person name="Ohtoshi R."/>
            <person name="Malay A.D."/>
            <person name="Moran D.A.P."/>
            <person name="Tomita M."/>
            <person name="Numata K."/>
            <person name="Arakawa K."/>
        </authorList>
    </citation>
    <scope>NUCLEOTIDE SEQUENCE</scope>
</reference>
<comment type="caution">
    <text evidence="1">The sequence shown here is derived from an EMBL/GenBank/DDBJ whole genome shotgun (WGS) entry which is preliminary data.</text>
</comment>